<reference evidence="14" key="1">
    <citation type="journal article" date="2022" name="IScience">
        <title>Evolution of zygomycete secretomes and the origins of terrestrial fungal ecologies.</title>
        <authorList>
            <person name="Chang Y."/>
            <person name="Wang Y."/>
            <person name="Mondo S."/>
            <person name="Ahrendt S."/>
            <person name="Andreopoulos W."/>
            <person name="Barry K."/>
            <person name="Beard J."/>
            <person name="Benny G.L."/>
            <person name="Blankenship S."/>
            <person name="Bonito G."/>
            <person name="Cuomo C."/>
            <person name="Desiro A."/>
            <person name="Gervers K.A."/>
            <person name="Hundley H."/>
            <person name="Kuo A."/>
            <person name="LaButti K."/>
            <person name="Lang B.F."/>
            <person name="Lipzen A."/>
            <person name="O'Donnell K."/>
            <person name="Pangilinan J."/>
            <person name="Reynolds N."/>
            <person name="Sandor L."/>
            <person name="Smith M.E."/>
            <person name="Tsang A."/>
            <person name="Grigoriev I.V."/>
            <person name="Stajich J.E."/>
            <person name="Spatafora J.W."/>
        </authorList>
    </citation>
    <scope>NUCLEOTIDE SEQUENCE</scope>
    <source>
        <strain evidence="14">RSA 2281</strain>
    </source>
</reference>
<dbReference type="SUPFAM" id="SSF55874">
    <property type="entry name" value="ATPase domain of HSP90 chaperone/DNA topoisomerase II/histidine kinase"/>
    <property type="match status" value="1"/>
</dbReference>
<comment type="caution">
    <text evidence="14">The sequence shown here is derived from an EMBL/GenBank/DDBJ whole genome shotgun (WGS) entry which is preliminary data.</text>
</comment>
<evidence type="ECO:0000256" key="9">
    <source>
        <dbReference type="PROSITE-ProRule" id="PRU00169"/>
    </source>
</evidence>
<dbReference type="InterPro" id="IPR004358">
    <property type="entry name" value="Sig_transdc_His_kin-like_C"/>
</dbReference>
<dbReference type="SUPFAM" id="SSF55781">
    <property type="entry name" value="GAF domain-like"/>
    <property type="match status" value="1"/>
</dbReference>
<dbReference type="SUPFAM" id="SSF52172">
    <property type="entry name" value="CheY-like"/>
    <property type="match status" value="1"/>
</dbReference>
<comment type="catalytic activity">
    <reaction evidence="1">
        <text>ATP + protein L-histidine = ADP + protein N-phospho-L-histidine.</text>
        <dbReference type="EC" id="2.7.13.3"/>
    </reaction>
</comment>
<keyword evidence="6" id="KW-0418">Kinase</keyword>
<sequence length="2263" mass="256478">MSISESSNSITTGSSLQSAFFGNIPHIKGYHFINTTSSLAHYENVEIISGYRIKDKSSVVAKVSSSSLRLEREFYIMKKMYQFNDGPSYLVRPIEYLSFPNGLTVTIYSDDGQRYYYPKQNKNAPDLVGYNGFCMYHDLGTFLRFAIKCLSCLEYIHKQHNVNHGEIRPSAFQWNGENDGPVKLWSFGSGSKPLESFLATENWRKTTSNKGSNEYLLSWLMYMSPEQTGRTTYVPDHRSDIYSLGVMFFTLLTGRNPFEGGPLEIIHAILNDRYTSAHGAIPLFPLAQHDIAYVFTLPKITYGREKILQEMVFFIKRYAGNYKSSRLHDSTTAITKRAIITDATIGDETTSDIASEISETESYLNNNSVACRSTTSKSYCSTGLIGSETSTNINSRLIFNNSKTTSTTTMVGVYGPGGIGKSTLFTETQSIARQNGYVAISKFDSRNKVPYSALVKILSSILQQILSESEDNIRLFYEHLKASLGVQYTNVTLMIDFVPELNKTKSITDNKSQEEPSNVYKMDDMAARTRFHTLFVEIFRAITRWRMTTLFLDDLHQADEASLGLVESLISSRVQLLIFMAYRDKEVSRNFTELVLGSKAADIHLIQVEAFGMEPLIEFICDTLHQPRETVTPLAEIIYNRTQGNIFYATQLLQTLERKKLIFYDWDKNEWCFDLDKVDEATMLDDNDTFDAQQLDFMVGRLRELPRAGRAILKWATFVGDSFTWDTVKKLVLSDDSTDDEEISGTTYDDEDDNTTIVDDDDSITVTNDDDRQIHQSNHHGLMIVSTTSNQSNDPISGLQAVLQEGYIMPIGADEFKWRHDRISYAASELAIPSMRAKMHLKVAKYMMEEKEADTFLVSDHLLKSIDLLLEMKDSKQRYRNILIQAGNKGRIFGAHKMAFAYYMGAVKLSDSDTQWTDDDEYLTTLSLYNNAAALSWTVAEYDKTQELLDAIFEHARTPNDRIHAYRVQARYYLGVQKHEQGTEILYRCMNELAPDELSRMDTSEEGLICLYNEVENLVESLGTDQVIQLPKCEDSSLIGILGIMEELLTIAYWNERKLEVYYWSYRILKLSFTQGPLGCTSSACMFAGLGYIVLCQKHFFAEKLGAIGVSLVDKYGTPQEKGLAYNLYPKFLVSWKYHYREASHYFQAGYRFAISAGDRIFAAFTLVNISQLMFLCGQHVAEILRDTEQWYEEIHSWAPFIDQNSFAICIIRACKALQGQTYIDTPDVFDGDDGFNDAHFLAESCKHSSNPALLLNWYETFKLIPLVLYEHLDAALEVGYRCYSTFKGHPCHRHTRTMLFYFSMALIEKCRQDYPRKDEYIAQVRKNQEYIHEYAVNSPINYAMYSTLIEAELTGFNGSPSDILQASRLYEDAMNQAREGDWCLELCVIHEYTGAFYHRNGYHNIAYCFIKKSIDLYMGHGSYGKARHVSSKYSKLLDDLSDTKAEPCEIGIQTDTMPYYSTQTLRNDEWNDGTMEQNSKNSSSTTVVNNNETYIAESIPPVTTEQTLQCLDIVDMASILKSSQVISSEMRFDSLLVSMLDIIFENSGADCGAIIIKEEKYGVYAYGCQNEPVTTYDPPKPLNDADELISSRIINHTVHTEESIFIHNVKKDTRFAVGPWFERTGEKSVICMPITHKFRTMGCLLIEGAVGVFTQRHVTVLSLLCQQMGISTTNASLFKSVQRATMANVRMIEMQKQALEEARRSKEAAIRATKLREMFLANMSHEIRTPFAGFYGMISLLAGTELDPEQRDLVKTAKESCEVLLRLIDDLLNFSKLQAGKVSLDLSEVVIEDVITEVVEMLIVMALQKQINITYDIAPDVPLVVMTDSNRLRQIIINLLGNAIKFTHEGEIIIRCSLEKGANQNHQEKNSISLLFEVIDSGIGISNEQRKSLFVPFSQVDGSTTRKYGGTGLGLSICLQLVELMSGKIGVKSEPSKGSTFFFNIKTTIPGSIEQYKSRHRKILGGLLQQVRGMRILVVEKYSSTVALVQRLLPDITVDSACSIKELLKYNASDYQIVIVGLYLSLDPAFGTMVDQVTLWLKNARCMLILHYPTGVVGETHSNDRNKNKTAAVPLFNIVVPLRRKALLRTIIGVIQQQETIAPASSITARDPNEMLITPEERKKFSKMHILIAEDNPVAQKLLYKQLTMRFGFQVTCANDGQEAVIAWRSHPQDHFVMAFFDHHMPKCDGVEATKRIRMIEAEEKRANPFPICALTADIQDSAREICMNAGMTDYLTKPTNHKILAEILRRYCGNYAATCKS</sequence>
<dbReference type="GO" id="GO:0000155">
    <property type="term" value="F:phosphorelay sensor kinase activity"/>
    <property type="evidence" value="ECO:0007669"/>
    <property type="project" value="InterPro"/>
</dbReference>
<accession>A0AAD5K086</accession>
<dbReference type="PROSITE" id="PS50110">
    <property type="entry name" value="RESPONSE_REGULATORY"/>
    <property type="match status" value="1"/>
</dbReference>
<keyword evidence="4" id="KW-0808">Transferase</keyword>
<dbReference type="SMART" id="SM00220">
    <property type="entry name" value="S_TKc"/>
    <property type="match status" value="1"/>
</dbReference>
<dbReference type="PROSITE" id="PS50011">
    <property type="entry name" value="PROTEIN_KINASE_DOM"/>
    <property type="match status" value="1"/>
</dbReference>
<evidence type="ECO:0000256" key="5">
    <source>
        <dbReference type="ARBA" id="ARBA00022741"/>
    </source>
</evidence>
<dbReference type="EC" id="2.7.13.3" evidence="2"/>
<feature type="modified residue" description="4-aspartylphosphate" evidence="9">
    <location>
        <position position="2183"/>
    </location>
</feature>
<dbReference type="SUPFAM" id="SSF56112">
    <property type="entry name" value="Protein kinase-like (PK-like)"/>
    <property type="match status" value="1"/>
</dbReference>
<dbReference type="InterPro" id="IPR003594">
    <property type="entry name" value="HATPase_dom"/>
</dbReference>
<dbReference type="Gene3D" id="1.10.510.10">
    <property type="entry name" value="Transferase(Phosphotransferase) domain 1"/>
    <property type="match status" value="1"/>
</dbReference>
<keyword evidence="5" id="KW-0547">Nucleotide-binding</keyword>
<keyword evidence="3 9" id="KW-0597">Phosphoprotein</keyword>
<evidence type="ECO:0000256" key="6">
    <source>
        <dbReference type="ARBA" id="ARBA00022777"/>
    </source>
</evidence>
<dbReference type="PROSITE" id="PS50109">
    <property type="entry name" value="HIS_KIN"/>
    <property type="match status" value="1"/>
</dbReference>
<dbReference type="SMART" id="SM00388">
    <property type="entry name" value="HisKA"/>
    <property type="match status" value="1"/>
</dbReference>
<feature type="coiled-coil region" evidence="10">
    <location>
        <begin position="1690"/>
        <end position="1717"/>
    </location>
</feature>
<dbReference type="PANTHER" id="PTHR45339">
    <property type="entry name" value="HYBRID SIGNAL TRANSDUCTION HISTIDINE KINASE J"/>
    <property type="match status" value="1"/>
</dbReference>
<evidence type="ECO:0000313" key="15">
    <source>
        <dbReference type="Proteomes" id="UP001209540"/>
    </source>
</evidence>
<dbReference type="CDD" id="cd00082">
    <property type="entry name" value="HisKA"/>
    <property type="match status" value="1"/>
</dbReference>
<evidence type="ECO:0000259" key="13">
    <source>
        <dbReference type="PROSITE" id="PS50110"/>
    </source>
</evidence>
<dbReference type="Pfam" id="PF00069">
    <property type="entry name" value="Pkinase"/>
    <property type="match status" value="1"/>
</dbReference>
<organism evidence="14 15">
    <name type="scientific">Phascolomyces articulosus</name>
    <dbReference type="NCBI Taxonomy" id="60185"/>
    <lineage>
        <taxon>Eukaryota</taxon>
        <taxon>Fungi</taxon>
        <taxon>Fungi incertae sedis</taxon>
        <taxon>Mucoromycota</taxon>
        <taxon>Mucoromycotina</taxon>
        <taxon>Mucoromycetes</taxon>
        <taxon>Mucorales</taxon>
        <taxon>Lichtheimiaceae</taxon>
        <taxon>Phascolomyces</taxon>
    </lineage>
</organism>
<keyword evidence="8" id="KW-0902">Two-component regulatory system</keyword>
<dbReference type="InterPro" id="IPR011009">
    <property type="entry name" value="Kinase-like_dom_sf"/>
</dbReference>
<evidence type="ECO:0000256" key="10">
    <source>
        <dbReference type="SAM" id="Coils"/>
    </source>
</evidence>
<dbReference type="SUPFAM" id="SSF52540">
    <property type="entry name" value="P-loop containing nucleoside triphosphate hydrolases"/>
    <property type="match status" value="1"/>
</dbReference>
<dbReference type="InterPro" id="IPR005467">
    <property type="entry name" value="His_kinase_dom"/>
</dbReference>
<evidence type="ECO:0000256" key="7">
    <source>
        <dbReference type="ARBA" id="ARBA00022840"/>
    </source>
</evidence>
<dbReference type="CDD" id="cd16922">
    <property type="entry name" value="HATPase_EvgS-ArcB-TorS-like"/>
    <property type="match status" value="1"/>
</dbReference>
<dbReference type="SMART" id="SM00387">
    <property type="entry name" value="HATPase_c"/>
    <property type="match status" value="1"/>
</dbReference>
<feature type="domain" description="Response regulatory" evidence="13">
    <location>
        <begin position="2130"/>
        <end position="2254"/>
    </location>
</feature>
<gene>
    <name evidence="14" type="ORF">BDA99DRAFT_448024</name>
</gene>
<dbReference type="InterPro" id="IPR029016">
    <property type="entry name" value="GAF-like_dom_sf"/>
</dbReference>
<reference evidence="14" key="2">
    <citation type="submission" date="2023-02" db="EMBL/GenBank/DDBJ databases">
        <authorList>
            <consortium name="DOE Joint Genome Institute"/>
            <person name="Mondo S.J."/>
            <person name="Chang Y."/>
            <person name="Wang Y."/>
            <person name="Ahrendt S."/>
            <person name="Andreopoulos W."/>
            <person name="Barry K."/>
            <person name="Beard J."/>
            <person name="Benny G.L."/>
            <person name="Blankenship S."/>
            <person name="Bonito G."/>
            <person name="Cuomo C."/>
            <person name="Desiro A."/>
            <person name="Gervers K.A."/>
            <person name="Hundley H."/>
            <person name="Kuo A."/>
            <person name="LaButti K."/>
            <person name="Lang B.F."/>
            <person name="Lipzen A."/>
            <person name="O'Donnell K."/>
            <person name="Pangilinan J."/>
            <person name="Reynolds N."/>
            <person name="Sandor L."/>
            <person name="Smith M.W."/>
            <person name="Tsang A."/>
            <person name="Grigoriev I.V."/>
            <person name="Stajich J.E."/>
            <person name="Spatafora J.W."/>
        </authorList>
    </citation>
    <scope>NUCLEOTIDE SEQUENCE</scope>
    <source>
        <strain evidence="14">RSA 2281</strain>
    </source>
</reference>
<dbReference type="Pfam" id="PF13185">
    <property type="entry name" value="GAF_2"/>
    <property type="match status" value="1"/>
</dbReference>
<dbReference type="Pfam" id="PF13191">
    <property type="entry name" value="AAA_16"/>
    <property type="match status" value="1"/>
</dbReference>
<keyword evidence="10" id="KW-0175">Coiled coil</keyword>
<dbReference type="EMBL" id="JAIXMP010000053">
    <property type="protein sequence ID" value="KAI9245245.1"/>
    <property type="molecule type" value="Genomic_DNA"/>
</dbReference>
<dbReference type="SMART" id="SM00448">
    <property type="entry name" value="REC"/>
    <property type="match status" value="1"/>
</dbReference>
<evidence type="ECO:0000259" key="12">
    <source>
        <dbReference type="PROSITE" id="PS50109"/>
    </source>
</evidence>
<name>A0AAD5K086_9FUNG</name>
<dbReference type="PRINTS" id="PR00344">
    <property type="entry name" value="BCTRLSENSOR"/>
</dbReference>
<dbReference type="InterPro" id="IPR036097">
    <property type="entry name" value="HisK_dim/P_sf"/>
</dbReference>
<evidence type="ECO:0000256" key="1">
    <source>
        <dbReference type="ARBA" id="ARBA00000085"/>
    </source>
</evidence>
<dbReference type="InterPro" id="IPR041664">
    <property type="entry name" value="AAA_16"/>
</dbReference>
<dbReference type="Gene3D" id="3.30.565.10">
    <property type="entry name" value="Histidine kinase-like ATPase, C-terminal domain"/>
    <property type="match status" value="1"/>
</dbReference>
<dbReference type="Pfam" id="PF00072">
    <property type="entry name" value="Response_reg"/>
    <property type="match status" value="1"/>
</dbReference>
<dbReference type="FunFam" id="1.10.287.130:FF:000002">
    <property type="entry name" value="Two-component osmosensing histidine kinase"/>
    <property type="match status" value="1"/>
</dbReference>
<dbReference type="SMART" id="SM00065">
    <property type="entry name" value="GAF"/>
    <property type="match status" value="1"/>
</dbReference>
<keyword evidence="15" id="KW-1185">Reference proteome</keyword>
<evidence type="ECO:0000256" key="4">
    <source>
        <dbReference type="ARBA" id="ARBA00022679"/>
    </source>
</evidence>
<evidence type="ECO:0000313" key="14">
    <source>
        <dbReference type="EMBL" id="KAI9245245.1"/>
    </source>
</evidence>
<evidence type="ECO:0000256" key="2">
    <source>
        <dbReference type="ARBA" id="ARBA00012438"/>
    </source>
</evidence>
<feature type="domain" description="Histidine kinase" evidence="12">
    <location>
        <begin position="1723"/>
        <end position="1950"/>
    </location>
</feature>
<dbReference type="Pfam" id="PF00512">
    <property type="entry name" value="HisKA"/>
    <property type="match status" value="1"/>
</dbReference>
<evidence type="ECO:0000256" key="8">
    <source>
        <dbReference type="ARBA" id="ARBA00023012"/>
    </source>
</evidence>
<dbReference type="SUPFAM" id="SSF47384">
    <property type="entry name" value="Homodimeric domain of signal transducing histidine kinase"/>
    <property type="match status" value="1"/>
</dbReference>
<dbReference type="InterPro" id="IPR003018">
    <property type="entry name" value="GAF"/>
</dbReference>
<dbReference type="Gene3D" id="1.10.287.130">
    <property type="match status" value="1"/>
</dbReference>
<dbReference type="InterPro" id="IPR003661">
    <property type="entry name" value="HisK_dim/P_dom"/>
</dbReference>
<dbReference type="FunFam" id="3.30.565.10:FF:000010">
    <property type="entry name" value="Sensor histidine kinase RcsC"/>
    <property type="match status" value="1"/>
</dbReference>
<protein>
    <recommendedName>
        <fullName evidence="2">histidine kinase</fullName>
        <ecNumber evidence="2">2.7.13.3</ecNumber>
    </recommendedName>
</protein>
<keyword evidence="7" id="KW-0067">ATP-binding</keyword>
<dbReference type="InterPro" id="IPR011006">
    <property type="entry name" value="CheY-like_superfamily"/>
</dbReference>
<dbReference type="Proteomes" id="UP001209540">
    <property type="component" value="Unassembled WGS sequence"/>
</dbReference>
<dbReference type="Gene3D" id="3.40.50.2300">
    <property type="match status" value="1"/>
</dbReference>
<dbReference type="GO" id="GO:0005524">
    <property type="term" value="F:ATP binding"/>
    <property type="evidence" value="ECO:0007669"/>
    <property type="project" value="UniProtKB-KW"/>
</dbReference>
<dbReference type="CDD" id="cd17546">
    <property type="entry name" value="REC_hyHK_CKI1_RcsC-like"/>
    <property type="match status" value="1"/>
</dbReference>
<evidence type="ECO:0000256" key="3">
    <source>
        <dbReference type="ARBA" id="ARBA00022553"/>
    </source>
</evidence>
<dbReference type="InterPro" id="IPR027417">
    <property type="entry name" value="P-loop_NTPase"/>
</dbReference>
<dbReference type="InterPro" id="IPR000719">
    <property type="entry name" value="Prot_kinase_dom"/>
</dbReference>
<proteinExistence type="predicted"/>
<dbReference type="Pfam" id="PF02518">
    <property type="entry name" value="HATPase_c"/>
    <property type="match status" value="1"/>
</dbReference>
<dbReference type="InterPro" id="IPR001789">
    <property type="entry name" value="Sig_transdc_resp-reg_receiver"/>
</dbReference>
<dbReference type="InterPro" id="IPR036890">
    <property type="entry name" value="HATPase_C_sf"/>
</dbReference>
<evidence type="ECO:0000259" key="11">
    <source>
        <dbReference type="PROSITE" id="PS50011"/>
    </source>
</evidence>
<dbReference type="Gene3D" id="3.30.450.40">
    <property type="match status" value="1"/>
</dbReference>
<dbReference type="PANTHER" id="PTHR45339:SF5">
    <property type="entry name" value="HISTIDINE KINASE"/>
    <property type="match status" value="1"/>
</dbReference>
<feature type="domain" description="Protein kinase" evidence="11">
    <location>
        <begin position="10"/>
        <end position="340"/>
    </location>
</feature>